<evidence type="ECO:0000313" key="2">
    <source>
        <dbReference type="EMBL" id="TFK92280.1"/>
    </source>
</evidence>
<sequence>MTTRSAAGSATSLSESRAEALQALLDSLAPGAEARGEDRLKADQVRKISDKLGELLGDDVIPDMGQRNAKGELVNEEGLPIVDIVEPVPQTDGPSSTAAASVASGDTGLIPLWALSPAEQARSRAERNRIFDLLEEEERIQQEKEEEEEREQFKVDLEKRRQAAEAEMNALKKAREMQKKMGKALLRNLAEARDREEKEKRELEEKDKEARAERQKLKPRKSVTFADLPPDHEYQPANSVPMPPPFDWGDVAPAKLQTGGKNSLLTKAQMDKGPMRMNVVERVPGISRGPKSPPPPTQPDSDDESEPGSPVPADSDEGEIIISDNYDSEDQLPSQSHDDSDESDYGVEDSEPVEWDDEGYDFARHQREIALAYYEKSATVGAEALAAMRNHEHTDAENEWDQPMVPLDASLASSPPKPSASRFKSSRSSATSTLPSQSLGANILPASQSSTLKSAVRLGKLEDDMLVGGEEGESDDEIHPAAKEMLEMLKKGEVVNVGPTAPANIAGAVRAAATSQPTTSNGDVSPEVSATTSSPSNEAPVAPKPKVSKVSQFKMSFSEPSVHRGPLSPGSALVTPTNTNPRSSPKLPSLAGTPIAVPTRTSYVTGPLQNAPVRRPAQMPGMIVDSPSFPAPGVVTSPSFPGADSSSSTPAFNSMIIESPSFLSSSSTVIGTSAPSSLPATPPVGTPVSASVLERRPIVASQVRESTSTTSRSADSTPTERKKVSRFLAQRS</sequence>
<feature type="compositionally biased region" description="Low complexity" evidence="1">
    <location>
        <begin position="409"/>
        <end position="436"/>
    </location>
</feature>
<feature type="region of interest" description="Disordered" evidence="1">
    <location>
        <begin position="665"/>
        <end position="732"/>
    </location>
</feature>
<evidence type="ECO:0000313" key="3">
    <source>
        <dbReference type="Proteomes" id="UP000308197"/>
    </source>
</evidence>
<feature type="compositionally biased region" description="Polar residues" evidence="1">
    <location>
        <begin position="574"/>
        <end position="583"/>
    </location>
</feature>
<feature type="compositionally biased region" description="Acidic residues" evidence="1">
    <location>
        <begin position="339"/>
        <end position="360"/>
    </location>
</feature>
<feature type="region of interest" description="Disordered" evidence="1">
    <location>
        <begin position="509"/>
        <end position="625"/>
    </location>
</feature>
<feature type="compositionally biased region" description="Low complexity" evidence="1">
    <location>
        <begin position="665"/>
        <end position="679"/>
    </location>
</feature>
<gene>
    <name evidence="2" type="ORF">K466DRAFT_582002</name>
</gene>
<proteinExistence type="predicted"/>
<feature type="compositionally biased region" description="Polar residues" evidence="1">
    <location>
        <begin position="513"/>
        <end position="537"/>
    </location>
</feature>
<accession>A0A5C3PV17</accession>
<feature type="compositionally biased region" description="Basic and acidic residues" evidence="1">
    <location>
        <begin position="190"/>
        <end position="216"/>
    </location>
</feature>
<name>A0A5C3PV17_9APHY</name>
<reference evidence="2 3" key="1">
    <citation type="journal article" date="2019" name="Nat. Ecol. Evol.">
        <title>Megaphylogeny resolves global patterns of mushroom evolution.</title>
        <authorList>
            <person name="Varga T."/>
            <person name="Krizsan K."/>
            <person name="Foldi C."/>
            <person name="Dima B."/>
            <person name="Sanchez-Garcia M."/>
            <person name="Sanchez-Ramirez S."/>
            <person name="Szollosi G.J."/>
            <person name="Szarkandi J.G."/>
            <person name="Papp V."/>
            <person name="Albert L."/>
            <person name="Andreopoulos W."/>
            <person name="Angelini C."/>
            <person name="Antonin V."/>
            <person name="Barry K.W."/>
            <person name="Bougher N.L."/>
            <person name="Buchanan P."/>
            <person name="Buyck B."/>
            <person name="Bense V."/>
            <person name="Catcheside P."/>
            <person name="Chovatia M."/>
            <person name="Cooper J."/>
            <person name="Damon W."/>
            <person name="Desjardin D."/>
            <person name="Finy P."/>
            <person name="Geml J."/>
            <person name="Haridas S."/>
            <person name="Hughes K."/>
            <person name="Justo A."/>
            <person name="Karasinski D."/>
            <person name="Kautmanova I."/>
            <person name="Kiss B."/>
            <person name="Kocsube S."/>
            <person name="Kotiranta H."/>
            <person name="LaButti K.M."/>
            <person name="Lechner B.E."/>
            <person name="Liimatainen K."/>
            <person name="Lipzen A."/>
            <person name="Lukacs Z."/>
            <person name="Mihaltcheva S."/>
            <person name="Morgado L.N."/>
            <person name="Niskanen T."/>
            <person name="Noordeloos M.E."/>
            <person name="Ohm R.A."/>
            <person name="Ortiz-Santana B."/>
            <person name="Ovrebo C."/>
            <person name="Racz N."/>
            <person name="Riley R."/>
            <person name="Savchenko A."/>
            <person name="Shiryaev A."/>
            <person name="Soop K."/>
            <person name="Spirin V."/>
            <person name="Szebenyi C."/>
            <person name="Tomsovsky M."/>
            <person name="Tulloss R.E."/>
            <person name="Uehling J."/>
            <person name="Grigoriev I.V."/>
            <person name="Vagvolgyi C."/>
            <person name="Papp T."/>
            <person name="Martin F.M."/>
            <person name="Miettinen O."/>
            <person name="Hibbett D.S."/>
            <person name="Nagy L.G."/>
        </authorList>
    </citation>
    <scope>NUCLEOTIDE SEQUENCE [LARGE SCALE GENOMIC DNA]</scope>
    <source>
        <strain evidence="2 3">HHB13444</strain>
    </source>
</reference>
<organism evidence="2 3">
    <name type="scientific">Polyporus arcularius HHB13444</name>
    <dbReference type="NCBI Taxonomy" id="1314778"/>
    <lineage>
        <taxon>Eukaryota</taxon>
        <taxon>Fungi</taxon>
        <taxon>Dikarya</taxon>
        <taxon>Basidiomycota</taxon>
        <taxon>Agaricomycotina</taxon>
        <taxon>Agaricomycetes</taxon>
        <taxon>Polyporales</taxon>
        <taxon>Polyporaceae</taxon>
        <taxon>Polyporus</taxon>
    </lineage>
</organism>
<feature type="region of interest" description="Disordered" evidence="1">
    <location>
        <begin position="390"/>
        <end position="442"/>
    </location>
</feature>
<evidence type="ECO:0000256" key="1">
    <source>
        <dbReference type="SAM" id="MobiDB-lite"/>
    </source>
</evidence>
<dbReference type="STRING" id="1314778.A0A5C3PV17"/>
<feature type="compositionally biased region" description="Low complexity" evidence="1">
    <location>
        <begin position="706"/>
        <end position="717"/>
    </location>
</feature>
<feature type="compositionally biased region" description="Polar residues" evidence="1">
    <location>
        <begin position="549"/>
        <end position="559"/>
    </location>
</feature>
<dbReference type="AlphaFoldDB" id="A0A5C3PV17"/>
<evidence type="ECO:0008006" key="4">
    <source>
        <dbReference type="Google" id="ProtNLM"/>
    </source>
</evidence>
<protein>
    <recommendedName>
        <fullName evidence="4">DUF3835 domain-containing protein</fullName>
    </recommendedName>
</protein>
<feature type="compositionally biased region" description="Polar residues" evidence="1">
    <location>
        <begin position="599"/>
        <end position="608"/>
    </location>
</feature>
<dbReference type="EMBL" id="ML211001">
    <property type="protein sequence ID" value="TFK92280.1"/>
    <property type="molecule type" value="Genomic_DNA"/>
</dbReference>
<dbReference type="Proteomes" id="UP000308197">
    <property type="component" value="Unassembled WGS sequence"/>
</dbReference>
<feature type="region of interest" description="Disordered" evidence="1">
    <location>
        <begin position="161"/>
        <end position="360"/>
    </location>
</feature>
<keyword evidence="3" id="KW-1185">Reference proteome</keyword>
<dbReference type="InParanoid" id="A0A5C3PV17"/>